<name>A0A9P6QBF2_9FUNG</name>
<evidence type="ECO:0000256" key="6">
    <source>
        <dbReference type="PIRSR" id="PIRSR615500-1"/>
    </source>
</evidence>
<evidence type="ECO:0000256" key="5">
    <source>
        <dbReference type="ARBA" id="ARBA00022825"/>
    </source>
</evidence>
<evidence type="ECO:0000259" key="10">
    <source>
        <dbReference type="Pfam" id="PF00082"/>
    </source>
</evidence>
<dbReference type="PRINTS" id="PR00723">
    <property type="entry name" value="SUBTILISIN"/>
</dbReference>
<keyword evidence="2 7" id="KW-0645">Protease</keyword>
<dbReference type="PANTHER" id="PTHR43806:SF66">
    <property type="entry name" value="SERIN ENDOPEPTIDASE"/>
    <property type="match status" value="1"/>
</dbReference>
<gene>
    <name evidence="12" type="ORF">BG011_000205</name>
</gene>
<evidence type="ECO:0000259" key="11">
    <source>
        <dbReference type="Pfam" id="PF06280"/>
    </source>
</evidence>
<feature type="signal peptide" evidence="9">
    <location>
        <begin position="1"/>
        <end position="19"/>
    </location>
</feature>
<dbReference type="EMBL" id="JAAAJA010000103">
    <property type="protein sequence ID" value="KAG0262231.1"/>
    <property type="molecule type" value="Genomic_DNA"/>
</dbReference>
<dbReference type="Gene3D" id="3.50.30.30">
    <property type="match status" value="1"/>
</dbReference>
<evidence type="ECO:0000313" key="13">
    <source>
        <dbReference type="Proteomes" id="UP000726737"/>
    </source>
</evidence>
<feature type="active site" description="Charge relay system" evidence="6 7">
    <location>
        <position position="522"/>
    </location>
</feature>
<dbReference type="GO" id="GO:0016020">
    <property type="term" value="C:membrane"/>
    <property type="evidence" value="ECO:0007669"/>
    <property type="project" value="InterPro"/>
</dbReference>
<comment type="caution">
    <text evidence="12">The sequence shown here is derived from an EMBL/GenBank/DDBJ whole genome shotgun (WGS) entry which is preliminary data.</text>
</comment>
<evidence type="ECO:0000256" key="2">
    <source>
        <dbReference type="ARBA" id="ARBA00022670"/>
    </source>
</evidence>
<dbReference type="Pfam" id="PF00082">
    <property type="entry name" value="Peptidase_S8"/>
    <property type="match status" value="1"/>
</dbReference>
<keyword evidence="5 7" id="KW-0720">Serine protease</keyword>
<protein>
    <recommendedName>
        <fullName evidence="14">Subtilisin-like protein</fullName>
    </recommendedName>
</protein>
<dbReference type="InterPro" id="IPR034187">
    <property type="entry name" value="Peptidases_S8_5"/>
</dbReference>
<keyword evidence="4 7" id="KW-0378">Hydrolase</keyword>
<keyword evidence="3 9" id="KW-0732">Signal</keyword>
<dbReference type="InterPro" id="IPR022398">
    <property type="entry name" value="Peptidase_S8_His-AS"/>
</dbReference>
<dbReference type="PANTHER" id="PTHR43806">
    <property type="entry name" value="PEPTIDASE S8"/>
    <property type="match status" value="1"/>
</dbReference>
<dbReference type="Proteomes" id="UP000726737">
    <property type="component" value="Unassembled WGS sequence"/>
</dbReference>
<dbReference type="InterPro" id="IPR000209">
    <property type="entry name" value="Peptidase_S8/S53_dom"/>
</dbReference>
<evidence type="ECO:0000256" key="8">
    <source>
        <dbReference type="RuleBase" id="RU003355"/>
    </source>
</evidence>
<evidence type="ECO:0000256" key="1">
    <source>
        <dbReference type="ARBA" id="ARBA00011073"/>
    </source>
</evidence>
<feature type="active site" description="Charge relay system" evidence="6 7">
    <location>
        <position position="147"/>
    </location>
</feature>
<dbReference type="InterPro" id="IPR023827">
    <property type="entry name" value="Peptidase_S8_Asp-AS"/>
</dbReference>
<dbReference type="InterPro" id="IPR023828">
    <property type="entry name" value="Peptidase_S8_Ser-AS"/>
</dbReference>
<dbReference type="OrthoDB" id="10256524at2759"/>
<feature type="domain" description="C5a peptidase/Subtilisin-like protease SBT2-like Fn3-like" evidence="11">
    <location>
        <begin position="601"/>
        <end position="713"/>
    </location>
</feature>
<dbReference type="CDD" id="cd07489">
    <property type="entry name" value="Peptidases_S8_5"/>
    <property type="match status" value="1"/>
</dbReference>
<evidence type="ECO:0000256" key="4">
    <source>
        <dbReference type="ARBA" id="ARBA00022801"/>
    </source>
</evidence>
<dbReference type="GO" id="GO:0004252">
    <property type="term" value="F:serine-type endopeptidase activity"/>
    <property type="evidence" value="ECO:0007669"/>
    <property type="project" value="UniProtKB-UniRule"/>
</dbReference>
<dbReference type="InterPro" id="IPR010435">
    <property type="entry name" value="C5a/SBT2-like_Fn3"/>
</dbReference>
<dbReference type="Gene3D" id="3.40.50.200">
    <property type="entry name" value="Peptidase S8/S53 domain"/>
    <property type="match status" value="1"/>
</dbReference>
<dbReference type="InterPro" id="IPR036852">
    <property type="entry name" value="Peptidase_S8/S53_dom_sf"/>
</dbReference>
<comment type="similarity">
    <text evidence="1 7 8">Belongs to the peptidase S8 family.</text>
</comment>
<dbReference type="SUPFAM" id="SSF52743">
    <property type="entry name" value="Subtilisin-like"/>
    <property type="match status" value="1"/>
</dbReference>
<dbReference type="PROSITE" id="PS51892">
    <property type="entry name" value="SUBTILASE"/>
    <property type="match status" value="1"/>
</dbReference>
<feature type="active site" description="Charge relay system" evidence="6 7">
    <location>
        <position position="203"/>
    </location>
</feature>
<evidence type="ECO:0000256" key="3">
    <source>
        <dbReference type="ARBA" id="ARBA00022729"/>
    </source>
</evidence>
<sequence length="873" mass="93267">MKIHTILSAALATATLVSAGKFHQLESDEIKVLPGSYIIEYEDGLHHSDADNVLNANKVKYEVRNKYNVFNGASLSIKSAHMGESLAEMKGIKNVWRVTLHPIPKTVLSVKKPTDPDTVSDHSMTGVDILHKKYKLTGKGIKVGIIDTGIDYSHPAFATKGASQGCFGQKNCRVAYGWDFVGDDYNGYNEPKPDADPMDCFGHGSHVAGIIGANAKNIKGPLKPPQPFVGVAPEVTFGAYRVYGCEGSAADDVILAAMERAFSDGMDVLNMSLGGGSAYKYNPQSVLAERLIARGMALSAAAGNDGGDGVWMVADIGLGDKATSVASFESTYGNHFWFKYGGAVYPYASSFEYGDIPFKVSSGAALAPIFEKNGTLSDGCDPTSYKGAKGKVVLTLGDGSRCSSSERGEFAMKAGAVGMLIQPVELGLLPVQGLPKFPMGSLENRGGVKLIAAYKKKPKNTFKWGKSPVIFHVEGGGAPSDYSSFGMDGELRSKPDIAAPGGNILSTVPVKNGGYAVMSGTSMASPYIAGAHALYMQSRKSKSKSKPKGDAIRQALKNTATVGKMAGHKTFASTVKQGAGLVNVLNAVLATTTLSPDHIDLLDTNHLRKTVKITIRNDGKHTETYGFSHIATDALNSYHKNNTFPLTTPTITDYHATVSFSPCKVKIRPGKSAQVTLHFKEPKKGNAAEFPIYSGYIQAIPRSHGGIPVHVPYAGVKGDIAKVPMLDTDSGFPAVLAANDGKLRDIPEDFTFDLVNDLPVVVVRLGSHTPDFTIRILDSKTKAFLGFVNSPSAGPAFGWLGRDRDNNDSGNIAFKPWFWTGEVFQQADLTQPPVQLPGGEYDIVVAAQRKLSVGKYPEDYEVFDLGSIRIASL</sequence>
<dbReference type="PROSITE" id="PS00137">
    <property type="entry name" value="SUBTILASE_HIS"/>
    <property type="match status" value="1"/>
</dbReference>
<proteinExistence type="inferred from homology"/>
<organism evidence="12 13">
    <name type="scientific">Mortierella polycephala</name>
    <dbReference type="NCBI Taxonomy" id="41804"/>
    <lineage>
        <taxon>Eukaryota</taxon>
        <taxon>Fungi</taxon>
        <taxon>Fungi incertae sedis</taxon>
        <taxon>Mucoromycota</taxon>
        <taxon>Mortierellomycotina</taxon>
        <taxon>Mortierellomycetes</taxon>
        <taxon>Mortierellales</taxon>
        <taxon>Mortierellaceae</taxon>
        <taxon>Mortierella</taxon>
    </lineage>
</organism>
<evidence type="ECO:0008006" key="14">
    <source>
        <dbReference type="Google" id="ProtNLM"/>
    </source>
</evidence>
<dbReference type="GO" id="GO:0006508">
    <property type="term" value="P:proteolysis"/>
    <property type="evidence" value="ECO:0007669"/>
    <property type="project" value="UniProtKB-KW"/>
</dbReference>
<evidence type="ECO:0000313" key="12">
    <source>
        <dbReference type="EMBL" id="KAG0262231.1"/>
    </source>
</evidence>
<dbReference type="PROSITE" id="PS00138">
    <property type="entry name" value="SUBTILASE_SER"/>
    <property type="match status" value="1"/>
</dbReference>
<feature type="chain" id="PRO_5040215807" description="Subtilisin-like protein" evidence="9">
    <location>
        <begin position="20"/>
        <end position="873"/>
    </location>
</feature>
<evidence type="ECO:0000256" key="9">
    <source>
        <dbReference type="SAM" id="SignalP"/>
    </source>
</evidence>
<reference evidence="12" key="1">
    <citation type="journal article" date="2020" name="Fungal Divers.">
        <title>Resolving the Mortierellaceae phylogeny through synthesis of multi-gene phylogenetics and phylogenomics.</title>
        <authorList>
            <person name="Vandepol N."/>
            <person name="Liber J."/>
            <person name="Desiro A."/>
            <person name="Na H."/>
            <person name="Kennedy M."/>
            <person name="Barry K."/>
            <person name="Grigoriev I.V."/>
            <person name="Miller A.N."/>
            <person name="O'Donnell K."/>
            <person name="Stajich J.E."/>
            <person name="Bonito G."/>
        </authorList>
    </citation>
    <scope>NUCLEOTIDE SEQUENCE</scope>
    <source>
        <strain evidence="12">KOD948</strain>
    </source>
</reference>
<dbReference type="PROSITE" id="PS00136">
    <property type="entry name" value="SUBTILASE_ASP"/>
    <property type="match status" value="1"/>
</dbReference>
<feature type="domain" description="Peptidase S8/S53" evidence="10">
    <location>
        <begin position="138"/>
        <end position="564"/>
    </location>
</feature>
<dbReference type="Pfam" id="PF06280">
    <property type="entry name" value="fn3_5"/>
    <property type="match status" value="1"/>
</dbReference>
<dbReference type="InterPro" id="IPR050131">
    <property type="entry name" value="Peptidase_S8_subtilisin-like"/>
</dbReference>
<evidence type="ECO:0000256" key="7">
    <source>
        <dbReference type="PROSITE-ProRule" id="PRU01240"/>
    </source>
</evidence>
<dbReference type="AlphaFoldDB" id="A0A9P6QBF2"/>
<keyword evidence="13" id="KW-1185">Reference proteome</keyword>
<accession>A0A9P6QBF2</accession>
<dbReference type="GO" id="GO:0005615">
    <property type="term" value="C:extracellular space"/>
    <property type="evidence" value="ECO:0007669"/>
    <property type="project" value="TreeGrafter"/>
</dbReference>
<dbReference type="InterPro" id="IPR015500">
    <property type="entry name" value="Peptidase_S8_subtilisin-rel"/>
</dbReference>